<dbReference type="InterPro" id="IPR011008">
    <property type="entry name" value="Dimeric_a/b-barrel"/>
</dbReference>
<dbReference type="AlphaFoldDB" id="A0A9W6C383"/>
<keyword evidence="4" id="KW-0233">DNA recombination</keyword>
<dbReference type="Pfam" id="PF00239">
    <property type="entry name" value="Resolvase"/>
    <property type="match status" value="1"/>
</dbReference>
<dbReference type="CDD" id="cd00569">
    <property type="entry name" value="HTH_Hin_like"/>
    <property type="match status" value="1"/>
</dbReference>
<comment type="caution">
    <text evidence="7">The sequence shown here is derived from an EMBL/GenBank/DDBJ whole genome shotgun (WGS) entry which is preliminary data.</text>
</comment>
<name>A0A9W6C383_9CHLO</name>
<evidence type="ECO:0000313" key="8">
    <source>
        <dbReference type="Proteomes" id="UP001165080"/>
    </source>
</evidence>
<dbReference type="SMART" id="SM00857">
    <property type="entry name" value="Resolvase"/>
    <property type="match status" value="1"/>
</dbReference>
<accession>A0A9W6C383</accession>
<organism evidence="7 8">
    <name type="scientific">Pleodorina starrii</name>
    <dbReference type="NCBI Taxonomy" id="330485"/>
    <lineage>
        <taxon>Eukaryota</taxon>
        <taxon>Viridiplantae</taxon>
        <taxon>Chlorophyta</taxon>
        <taxon>core chlorophytes</taxon>
        <taxon>Chlorophyceae</taxon>
        <taxon>CS clade</taxon>
        <taxon>Chlamydomonadales</taxon>
        <taxon>Volvocaceae</taxon>
        <taxon>Pleodorina</taxon>
    </lineage>
</organism>
<dbReference type="CDD" id="cd03768">
    <property type="entry name" value="SR_ResInv"/>
    <property type="match status" value="1"/>
</dbReference>
<dbReference type="PANTHER" id="PTHR30461:SF26">
    <property type="entry name" value="RESOLVASE HOMOLOG YNEB"/>
    <property type="match status" value="1"/>
</dbReference>
<dbReference type="InterPro" id="IPR050639">
    <property type="entry name" value="SSR_resolvase"/>
</dbReference>
<evidence type="ECO:0000256" key="2">
    <source>
        <dbReference type="ARBA" id="ARBA00022908"/>
    </source>
</evidence>
<dbReference type="InterPro" id="IPR006120">
    <property type="entry name" value="Resolvase_HTH_dom"/>
</dbReference>
<proteinExistence type="inferred from homology"/>
<evidence type="ECO:0000256" key="3">
    <source>
        <dbReference type="ARBA" id="ARBA00023125"/>
    </source>
</evidence>
<comment type="similarity">
    <text evidence="1">Belongs to the site-specific recombinase resolvase family.</text>
</comment>
<keyword evidence="8" id="KW-1185">Reference proteome</keyword>
<feature type="domain" description="ABM" evidence="5">
    <location>
        <begin position="3"/>
        <end position="92"/>
    </location>
</feature>
<dbReference type="Gene3D" id="1.10.10.60">
    <property type="entry name" value="Homeodomain-like"/>
    <property type="match status" value="1"/>
</dbReference>
<dbReference type="InterPro" id="IPR006119">
    <property type="entry name" value="Resolv_N"/>
</dbReference>
<evidence type="ECO:0000256" key="1">
    <source>
        <dbReference type="ARBA" id="ARBA00009913"/>
    </source>
</evidence>
<reference evidence="7 8" key="1">
    <citation type="journal article" date="2023" name="Commun. Biol.">
        <title>Reorganization of the ancestral sex-determining regions during the evolution of trioecy in Pleodorina starrii.</title>
        <authorList>
            <person name="Takahashi K."/>
            <person name="Suzuki S."/>
            <person name="Kawai-Toyooka H."/>
            <person name="Yamamoto K."/>
            <person name="Hamaji T."/>
            <person name="Ootsuki R."/>
            <person name="Yamaguchi H."/>
            <person name="Kawachi M."/>
            <person name="Higashiyama T."/>
            <person name="Nozaki H."/>
        </authorList>
    </citation>
    <scope>NUCLEOTIDE SEQUENCE [LARGE SCALE GENOMIC DNA]</scope>
    <source>
        <strain evidence="7 8">NIES-4479</strain>
    </source>
</reference>
<dbReference type="PROSITE" id="PS51725">
    <property type="entry name" value="ABM"/>
    <property type="match status" value="1"/>
</dbReference>
<dbReference type="PROSITE" id="PS00398">
    <property type="entry name" value="RECOMBINASES_2"/>
    <property type="match status" value="1"/>
</dbReference>
<keyword evidence="3" id="KW-0238">DNA-binding</keyword>
<evidence type="ECO:0000259" key="5">
    <source>
        <dbReference type="PROSITE" id="PS51725"/>
    </source>
</evidence>
<dbReference type="PANTHER" id="PTHR30461">
    <property type="entry name" value="DNA-INVERTASE FROM LAMBDOID PROPHAGE"/>
    <property type="match status" value="1"/>
</dbReference>
<dbReference type="SUPFAM" id="SSF46689">
    <property type="entry name" value="Homeodomain-like"/>
    <property type="match status" value="1"/>
</dbReference>
<dbReference type="EMBL" id="BRXU01000081">
    <property type="protein sequence ID" value="GLC63038.1"/>
    <property type="molecule type" value="Genomic_DNA"/>
</dbReference>
<dbReference type="SUPFAM" id="SSF54909">
    <property type="entry name" value="Dimeric alpha+beta barrel"/>
    <property type="match status" value="1"/>
</dbReference>
<feature type="domain" description="Resolvase/invertase-type recombinase catalytic" evidence="6">
    <location>
        <begin position="101"/>
        <end position="237"/>
    </location>
</feature>
<dbReference type="PROSITE" id="PS51736">
    <property type="entry name" value="RECOMBINASES_3"/>
    <property type="match status" value="1"/>
</dbReference>
<dbReference type="InterPro" id="IPR009057">
    <property type="entry name" value="Homeodomain-like_sf"/>
</dbReference>
<evidence type="ECO:0000313" key="7">
    <source>
        <dbReference type="EMBL" id="GLC63038.1"/>
    </source>
</evidence>
<keyword evidence="2" id="KW-0229">DNA integration</keyword>
<dbReference type="Gene3D" id="3.40.50.1390">
    <property type="entry name" value="Resolvase, N-terminal catalytic domain"/>
    <property type="match status" value="1"/>
</dbReference>
<dbReference type="Gene3D" id="3.30.70.100">
    <property type="match status" value="1"/>
</dbReference>
<gene>
    <name evidence="7" type="primary">PLESTB004192</name>
    <name evidence="7" type="ORF">PLESTB_001974200</name>
</gene>
<dbReference type="GO" id="GO:0015074">
    <property type="term" value="P:DNA integration"/>
    <property type="evidence" value="ECO:0007669"/>
    <property type="project" value="UniProtKB-KW"/>
</dbReference>
<dbReference type="GO" id="GO:0003677">
    <property type="term" value="F:DNA binding"/>
    <property type="evidence" value="ECO:0007669"/>
    <property type="project" value="UniProtKB-KW"/>
</dbReference>
<dbReference type="InterPro" id="IPR007138">
    <property type="entry name" value="ABM_dom"/>
</dbReference>
<dbReference type="SUPFAM" id="SSF53041">
    <property type="entry name" value="Resolvase-like"/>
    <property type="match status" value="1"/>
</dbReference>
<evidence type="ECO:0000259" key="6">
    <source>
        <dbReference type="PROSITE" id="PS51736"/>
    </source>
</evidence>
<dbReference type="Pfam" id="PF03992">
    <property type="entry name" value="ABM"/>
    <property type="match status" value="1"/>
</dbReference>
<dbReference type="InterPro" id="IPR036162">
    <property type="entry name" value="Resolvase-like_N_sf"/>
</dbReference>
<dbReference type="InterPro" id="IPR006118">
    <property type="entry name" value="Recombinase_CS"/>
</dbReference>
<dbReference type="Proteomes" id="UP001165080">
    <property type="component" value="Unassembled WGS sequence"/>
</dbReference>
<evidence type="ECO:0000256" key="4">
    <source>
        <dbReference type="ARBA" id="ARBA00023172"/>
    </source>
</evidence>
<dbReference type="Pfam" id="PF02796">
    <property type="entry name" value="HTH_7"/>
    <property type="match status" value="1"/>
</dbReference>
<sequence length="292" mass="32000">MTVVVTAVFTPAAGSRDQLIEALQQAIPAVHEEPGCLLYAIHDAADESIVMIEKWASDSDLAAHAEGPAVARLNDLIDGLTAKPGCPLRRVIRNARGVSGKKIGYARVSTIEQDLTVQREALLRLGVTEERIYVDHGLTGAHRSRPGLREAMAACWPGDTLVVTKLDRLARSLPDARDIADELTGRGVTLSLGGSKYDPTDPVGRLLFNVLSMVAEFESDLIRMRTREGMAIARAKGRLRGRQPKLSTLQRRHLMSLYEKGEHTQAELAELFGVARSTVYRTIQRESTKRTG</sequence>
<dbReference type="GO" id="GO:0000150">
    <property type="term" value="F:DNA strand exchange activity"/>
    <property type="evidence" value="ECO:0007669"/>
    <property type="project" value="InterPro"/>
</dbReference>
<protein>
    <submittedName>
        <fullName evidence="7">Uncharacterized protein</fullName>
    </submittedName>
</protein>